<evidence type="ECO:0000256" key="2">
    <source>
        <dbReference type="ARBA" id="ARBA00022540"/>
    </source>
</evidence>
<evidence type="ECO:0000256" key="3">
    <source>
        <dbReference type="ARBA" id="ARBA00022917"/>
    </source>
</evidence>
<evidence type="ECO:0000313" key="7">
    <source>
        <dbReference type="EMBL" id="GMF49131.1"/>
    </source>
</evidence>
<dbReference type="GO" id="GO:0001732">
    <property type="term" value="P:formation of cytoplasmic translation initiation complex"/>
    <property type="evidence" value="ECO:0007669"/>
    <property type="project" value="UniProtKB-UniRule"/>
</dbReference>
<dbReference type="GO" id="GO:0003743">
    <property type="term" value="F:translation initiation factor activity"/>
    <property type="evidence" value="ECO:0007669"/>
    <property type="project" value="UniProtKB-UniRule"/>
</dbReference>
<dbReference type="PANTHER" id="PTHR14005:SF0">
    <property type="entry name" value="EUKARYOTIC TRANSLATION INITIATION FACTOR 3 SUBUNIT A"/>
    <property type="match status" value="1"/>
</dbReference>
<dbReference type="GO" id="GO:0002188">
    <property type="term" value="P:translation reinitiation"/>
    <property type="evidence" value="ECO:0007669"/>
    <property type="project" value="TreeGrafter"/>
</dbReference>
<dbReference type="PANTHER" id="PTHR14005">
    <property type="entry name" value="EUKARYOTIC TRANSLATION INITIATION FACTOR 3, THETA SUBUNIT"/>
    <property type="match status" value="1"/>
</dbReference>
<sequence length="1328" mass="152641">MIANALKRARELLAIPNVDAGVLKRTKHSALEILHDALIAKKNRTWQPTHEELMTLYLDICLELQMGRVAKDGLHQYRNLSIQHNPASLETIIKHFVTQAERKLAAAKKESNELNLLAAAKVDLDAAQTPEDVMLSTTTFEGSSDRTDREVVVPWLRFMWETYRTVLDILKSNSKLEPLYKATAMQAFDFCIEYQRKIEFRRVCEIMRNHLSALQKHAAAPTTQSTRQMRSWDGFTLDSVERLLEVRYRQLQVATDLELFSEAFRTIDDINNIMNLVEQTPRVELLVTYYEKLAQIFQVSKNHLFHAYALYKWYSLRVAGLQGLAGAQALQELPVLVSEEEQKEMATRVVLAALSIPLLDFEASSTVLGDDESSSAAQVADSSLTAAARDKNSRMAALLGFATTPTRANLLEDIEAAGLLSKASAPAAEIFQRVELQEVDPLQIVKQLEPFLKTIRAEPLAKAYVDGVERLVVRRVLFQLTRVYASVTIAHLRSIFVGLDVSYEEIETLIARSRSLSTVAHASAPSLTSMYRRNVTQHGSNNAETSSADAVSAAQMRTKIRIDHVEQCIRFTDAVDLEANASQLTLLGERLSRAMSKVPSTAAASVASRNEQKKKLFTTTRARMQEQRSEMLARREVIERKKEELEKLQQEKLQSVEKKRQEFAQRRAEMERERLAQEARRREAEKKQKIQDEIKLKETRQMLDKLGHTDVSDLDLATIDKDKVLNEAKEKAKKAKELAQQKLRENARRLDYIVRATREEEQPILQRQYAEAKAEALKRYEEESAAKLKRAKEEHEHGLKEKARLTPAIQVSAEFIEAHKARRIEQYKKASEEQKKKAMLERLSARVAHAKERYEEEQQRLREEEEEKERIRREEEAERERQRQLEVEEELSRQEEEEAEERRIAEEKEREERAQREREEEEKRIEQRSQGRFGSAGARGVTGGSRDSYRDRDDDRRGDDKDDGEWTHVNRGGLSARAPTAAPEGRWERRGPPARESFGDRDGREGGGLRRAFGGEREGGLRRAFGGDREEGGSRWGNRESSFRRDGDNDSIRRDGDREPMFRRGGDRDGDREPMFRRGGDRDGDRDSFRRGGDRDGDREPLFRRGGDRDGDRDSFRRGGDRDGDRDSFRRGGDRDGDREPLFRRGGDRDGDRDSFRRGGDRDGDRDSFRRGGDRDGDREPLFRRGGDRDGDRDSFRRGGDRDGDRDSFRRGGDRDGDREPLFRRGGDRDGDRDSFRRGGDRDGDRDSFRRGGDRDGDREPLFRRGGDRDGDRDSFRRGGDRDGDRDSFRRGGDRDGDREPLFRRGGDRDGDRDSFRPFVPPWRRPRW</sequence>
<feature type="region of interest" description="Disordered" evidence="5">
    <location>
        <begin position="850"/>
        <end position="1328"/>
    </location>
</feature>
<keyword evidence="4" id="KW-0694">RNA-binding</keyword>
<dbReference type="GO" id="GO:0071541">
    <property type="term" value="C:eukaryotic translation initiation factor 3 complex, eIF3m"/>
    <property type="evidence" value="ECO:0007669"/>
    <property type="project" value="TreeGrafter"/>
</dbReference>
<dbReference type="OrthoDB" id="18884at2759"/>
<organism evidence="7 8">
    <name type="scientific">Phytophthora fragariaefolia</name>
    <dbReference type="NCBI Taxonomy" id="1490495"/>
    <lineage>
        <taxon>Eukaryota</taxon>
        <taxon>Sar</taxon>
        <taxon>Stramenopiles</taxon>
        <taxon>Oomycota</taxon>
        <taxon>Peronosporomycetes</taxon>
        <taxon>Peronosporales</taxon>
        <taxon>Peronosporaceae</taxon>
        <taxon>Phytophthora</taxon>
    </lineage>
</organism>
<keyword evidence="4" id="KW-0175">Coiled coil</keyword>
<comment type="caution">
    <text evidence="7">The sequence shown here is derived from an EMBL/GenBank/DDBJ whole genome shotgun (WGS) entry which is preliminary data.</text>
</comment>
<evidence type="ECO:0000256" key="1">
    <source>
        <dbReference type="ARBA" id="ARBA00022490"/>
    </source>
</evidence>
<accession>A0A9W6Y003</accession>
<comment type="subunit">
    <text evidence="4">Component of the eukaryotic translation initiation factor 3 (eIF-3) complex.</text>
</comment>
<evidence type="ECO:0000256" key="4">
    <source>
        <dbReference type="HAMAP-Rule" id="MF_03000"/>
    </source>
</evidence>
<dbReference type="GO" id="GO:0033290">
    <property type="term" value="C:eukaryotic 48S preinitiation complex"/>
    <property type="evidence" value="ECO:0007669"/>
    <property type="project" value="UniProtKB-UniRule"/>
</dbReference>
<protein>
    <recommendedName>
        <fullName evidence="4">Eukaryotic translation initiation factor 3 subunit A</fullName>
        <shortName evidence="4">eIF3a</shortName>
    </recommendedName>
    <alternativeName>
        <fullName evidence="4">Eukaryotic translation initiation factor 3 subunit 10</fullName>
    </alternativeName>
</protein>
<feature type="compositionally biased region" description="Basic and acidic residues" evidence="5">
    <location>
        <begin position="782"/>
        <end position="804"/>
    </location>
</feature>
<feature type="domain" description="eIF3a PCI" evidence="6">
    <location>
        <begin position="4"/>
        <end position="436"/>
    </location>
</feature>
<dbReference type="GO" id="GO:0016282">
    <property type="term" value="C:eukaryotic 43S preinitiation complex"/>
    <property type="evidence" value="ECO:0007669"/>
    <property type="project" value="UniProtKB-UniRule"/>
</dbReference>
<comment type="function">
    <text evidence="4">RNA-binding component of the eukaryotic translation initiation factor 3 (eIF-3) complex, which is involved in protein synthesis of a specialized repertoire of mRNAs and, together with other initiation factors, stimulates binding of mRNA and methionyl-tRNAi to the 40S ribosome. The eIF-3 complex specifically targets and initiates translation of a subset of mRNAs involved in cell proliferation.</text>
</comment>
<comment type="subcellular location">
    <subcellularLocation>
        <location evidence="4">Cytoplasm</location>
    </subcellularLocation>
</comment>
<keyword evidence="3 4" id="KW-0648">Protein biosynthesis</keyword>
<keyword evidence="8" id="KW-1185">Reference proteome</keyword>
<keyword evidence="1 4" id="KW-0963">Cytoplasm</keyword>
<dbReference type="FunFam" id="1.25.40.860:FF:000009">
    <property type="entry name" value="Eukaryotic translation initiation factor 3 subunit A"/>
    <property type="match status" value="1"/>
</dbReference>
<dbReference type="Pfam" id="PF22591">
    <property type="entry name" value="eIF3a_PCI_TPR-like"/>
    <property type="match status" value="1"/>
</dbReference>
<dbReference type="InterPro" id="IPR054711">
    <property type="entry name" value="eIF3a_PCI_TPR-like"/>
</dbReference>
<dbReference type="HAMAP" id="MF_03000">
    <property type="entry name" value="eIF3a"/>
    <property type="match status" value="1"/>
</dbReference>
<proteinExistence type="inferred from homology"/>
<dbReference type="GO" id="GO:0043614">
    <property type="term" value="C:multi-eIF complex"/>
    <property type="evidence" value="ECO:0007669"/>
    <property type="project" value="TreeGrafter"/>
</dbReference>
<feature type="compositionally biased region" description="Basic and acidic residues" evidence="5">
    <location>
        <begin position="850"/>
        <end position="929"/>
    </location>
</feature>
<dbReference type="Proteomes" id="UP001165121">
    <property type="component" value="Unassembled WGS sequence"/>
</dbReference>
<feature type="coiled-coil region" evidence="4">
    <location>
        <begin position="621"/>
        <end position="749"/>
    </location>
</feature>
<evidence type="ECO:0000256" key="5">
    <source>
        <dbReference type="SAM" id="MobiDB-lite"/>
    </source>
</evidence>
<feature type="compositionally biased region" description="Basic and acidic residues" evidence="5">
    <location>
        <begin position="947"/>
        <end position="968"/>
    </location>
</feature>
<dbReference type="GO" id="GO:0071540">
    <property type="term" value="C:eukaryotic translation initiation factor 3 complex, eIF3e"/>
    <property type="evidence" value="ECO:0007669"/>
    <property type="project" value="TreeGrafter"/>
</dbReference>
<dbReference type="GO" id="GO:0003729">
    <property type="term" value="F:mRNA binding"/>
    <property type="evidence" value="ECO:0007669"/>
    <property type="project" value="TreeGrafter"/>
</dbReference>
<name>A0A9W6Y003_9STRA</name>
<dbReference type="InterPro" id="IPR027512">
    <property type="entry name" value="EIF3A"/>
</dbReference>
<dbReference type="EMBL" id="BSXT01002493">
    <property type="protein sequence ID" value="GMF49131.1"/>
    <property type="molecule type" value="Genomic_DNA"/>
</dbReference>
<dbReference type="Gene3D" id="4.10.860.10">
    <property type="entry name" value="UVR domain"/>
    <property type="match status" value="1"/>
</dbReference>
<feature type="region of interest" description="Disordered" evidence="5">
    <location>
        <begin position="782"/>
        <end position="805"/>
    </location>
</feature>
<dbReference type="Gene3D" id="1.25.40.860">
    <property type="match status" value="2"/>
</dbReference>
<gene>
    <name evidence="7" type="ORF">Pfra01_001928400</name>
</gene>
<reference evidence="7" key="1">
    <citation type="submission" date="2023-04" db="EMBL/GenBank/DDBJ databases">
        <title>Phytophthora fragariaefolia NBRC 109709.</title>
        <authorList>
            <person name="Ichikawa N."/>
            <person name="Sato H."/>
            <person name="Tonouchi N."/>
        </authorList>
    </citation>
    <scope>NUCLEOTIDE SEQUENCE</scope>
    <source>
        <strain evidence="7">NBRC 109709</strain>
    </source>
</reference>
<keyword evidence="2 4" id="KW-0396">Initiation factor</keyword>
<evidence type="ECO:0000313" key="8">
    <source>
        <dbReference type="Proteomes" id="UP001165121"/>
    </source>
</evidence>
<comment type="similarity">
    <text evidence="4">Belongs to the eIF-3 subunit A family.</text>
</comment>
<feature type="compositionally biased region" description="Pro residues" evidence="5">
    <location>
        <begin position="1319"/>
        <end position="1328"/>
    </location>
</feature>
<evidence type="ECO:0000259" key="6">
    <source>
        <dbReference type="Pfam" id="PF22591"/>
    </source>
</evidence>
<feature type="compositionally biased region" description="Basic and acidic residues" evidence="5">
    <location>
        <begin position="985"/>
        <end position="1316"/>
    </location>
</feature>